<keyword evidence="3" id="KW-0813">Transport</keyword>
<dbReference type="NCBIfam" id="NF007739">
    <property type="entry name" value="PRK10419.1"/>
    <property type="match status" value="2"/>
</dbReference>
<evidence type="ECO:0000256" key="7">
    <source>
        <dbReference type="ARBA" id="ARBA00023136"/>
    </source>
</evidence>
<reference evidence="9" key="1">
    <citation type="submission" date="2021-04" db="EMBL/GenBank/DDBJ databases">
        <title>Genome based classification of Actinospica acidithermotolerans sp. nov., an actinobacterium isolated from an Indonesian hot spring.</title>
        <authorList>
            <person name="Kusuma A.B."/>
            <person name="Putra K.E."/>
            <person name="Nafisah S."/>
            <person name="Loh J."/>
            <person name="Nouioui I."/>
            <person name="Goodfellow M."/>
        </authorList>
    </citation>
    <scope>NUCLEOTIDE SEQUENCE</scope>
    <source>
        <strain evidence="9">MGRD01-02</strain>
    </source>
</reference>
<accession>A0A941ECA8</accession>
<dbReference type="InterPro" id="IPR027417">
    <property type="entry name" value="P-loop_NTPase"/>
</dbReference>
<dbReference type="PROSITE" id="PS50893">
    <property type="entry name" value="ABC_TRANSPORTER_2"/>
    <property type="match status" value="2"/>
</dbReference>
<dbReference type="AlphaFoldDB" id="A0A941ECA8"/>
<proteinExistence type="inferred from homology"/>
<dbReference type="CDD" id="cd03257">
    <property type="entry name" value="ABC_NikE_OppD_transporters"/>
    <property type="match status" value="2"/>
</dbReference>
<keyword evidence="7" id="KW-0472">Membrane</keyword>
<comment type="similarity">
    <text evidence="2">Belongs to the ABC transporter superfamily.</text>
</comment>
<dbReference type="InterPro" id="IPR050388">
    <property type="entry name" value="ABC_Ni/Peptide_Import"/>
</dbReference>
<evidence type="ECO:0000313" key="10">
    <source>
        <dbReference type="Proteomes" id="UP000676325"/>
    </source>
</evidence>
<dbReference type="PROSITE" id="PS00211">
    <property type="entry name" value="ABC_TRANSPORTER_1"/>
    <property type="match status" value="2"/>
</dbReference>
<evidence type="ECO:0000313" key="9">
    <source>
        <dbReference type="EMBL" id="MBR7827978.1"/>
    </source>
</evidence>
<dbReference type="NCBIfam" id="NF008453">
    <property type="entry name" value="PRK11308.1"/>
    <property type="match status" value="2"/>
</dbReference>
<keyword evidence="10" id="KW-1185">Reference proteome</keyword>
<name>A0A941ECA8_9ACTN</name>
<comment type="caution">
    <text evidence="9">The sequence shown here is derived from an EMBL/GenBank/DDBJ whole genome shotgun (WGS) entry which is preliminary data.</text>
</comment>
<dbReference type="InterPro" id="IPR003439">
    <property type="entry name" value="ABC_transporter-like_ATP-bd"/>
</dbReference>
<dbReference type="PANTHER" id="PTHR43297">
    <property type="entry name" value="OLIGOPEPTIDE TRANSPORT ATP-BINDING PROTEIN APPD"/>
    <property type="match status" value="1"/>
</dbReference>
<evidence type="ECO:0000256" key="5">
    <source>
        <dbReference type="ARBA" id="ARBA00022741"/>
    </source>
</evidence>
<dbReference type="GO" id="GO:0005886">
    <property type="term" value="C:plasma membrane"/>
    <property type="evidence" value="ECO:0007669"/>
    <property type="project" value="UniProtKB-SubCell"/>
</dbReference>
<evidence type="ECO:0000256" key="1">
    <source>
        <dbReference type="ARBA" id="ARBA00004202"/>
    </source>
</evidence>
<dbReference type="GO" id="GO:0016887">
    <property type="term" value="F:ATP hydrolysis activity"/>
    <property type="evidence" value="ECO:0007669"/>
    <property type="project" value="InterPro"/>
</dbReference>
<feature type="domain" description="ABC transporter" evidence="8">
    <location>
        <begin position="353"/>
        <end position="603"/>
    </location>
</feature>
<evidence type="ECO:0000256" key="4">
    <source>
        <dbReference type="ARBA" id="ARBA00022475"/>
    </source>
</evidence>
<dbReference type="PANTHER" id="PTHR43297:SF2">
    <property type="entry name" value="DIPEPTIDE TRANSPORT ATP-BINDING PROTEIN DPPD"/>
    <property type="match status" value="1"/>
</dbReference>
<dbReference type="Proteomes" id="UP000676325">
    <property type="component" value="Unassembled WGS sequence"/>
</dbReference>
<dbReference type="SMART" id="SM00382">
    <property type="entry name" value="AAA"/>
    <property type="match status" value="2"/>
</dbReference>
<comment type="subcellular location">
    <subcellularLocation>
        <location evidence="1">Cell membrane</location>
        <topology evidence="1">Peripheral membrane protein</topology>
    </subcellularLocation>
</comment>
<sequence>MPLLELKDVRTEIRLKRSTVHALDGVNLSIEAGQTLGVVGESGCGKTMTAMSIMRLLPNGGAVTGGEILLEGRDLLPLSDAEMAKVRGNDIGMIFQDPMTSLNPTMSVGRQISESVRIHKGYDKKQAHERAVEMLSFVGMPSPQRRALDYPHQLSGGMRQRAMIAMALANEPKLLIADEPTTALDVTVQKQILGLIDSIKERLGMAVILVTHDLGVIAGRADKIAVMYAGRVVETTNTETLYANPRHPYTEALFDSLPERGAESGTKLYSIPGLPPDLTKPPAGCRFAARCRYAQPSCREQDPQLTGETSEHQYACFFPVGEVERSAKAVPVTLTEETSAEAIPQSRIGEPLLTVRNLVKEYPITAGAVLRRKIGAVSAVADVSFTIYQGETLGLVGESGCGKTTVGKLLVGLEDATGGEIGYGGRDLAADRHARGAVRREIQLMFQDSYAAMNPRMRVRSVLREPLDIQKVGDKASRDKRIAELFDQVGLPRTALERYPHEFSGGQRQRVGLARALTLAPKLIVADEPVSALDVSIQSQVLNLMKDLQVEFGLSYLFISHDLSVVRYLSDRIGVMYLGKLVEIGPAESVYANPVHHYTRGLLDTIPVADPAVEKAKEDKGIVGELPSAIDPPSGCRFRTRCPAAQSLCAEQEPPLVEFGTNGHLAACHFPLRRFDGDAGEPAAVGEVVLPSQPDAIDDATESATA</sequence>
<dbReference type="SUPFAM" id="SSF52540">
    <property type="entry name" value="P-loop containing nucleoside triphosphate hydrolases"/>
    <property type="match status" value="2"/>
</dbReference>
<organism evidence="9 10">
    <name type="scientific">Actinospica acidithermotolerans</name>
    <dbReference type="NCBI Taxonomy" id="2828514"/>
    <lineage>
        <taxon>Bacteria</taxon>
        <taxon>Bacillati</taxon>
        <taxon>Actinomycetota</taxon>
        <taxon>Actinomycetes</taxon>
        <taxon>Catenulisporales</taxon>
        <taxon>Actinospicaceae</taxon>
        <taxon>Actinospica</taxon>
    </lineage>
</organism>
<dbReference type="InterPro" id="IPR017871">
    <property type="entry name" value="ABC_transporter-like_CS"/>
</dbReference>
<keyword evidence="4" id="KW-1003">Cell membrane</keyword>
<dbReference type="EMBL" id="JAGSOH010000046">
    <property type="protein sequence ID" value="MBR7827978.1"/>
    <property type="molecule type" value="Genomic_DNA"/>
</dbReference>
<feature type="domain" description="ABC transporter" evidence="8">
    <location>
        <begin position="4"/>
        <end position="254"/>
    </location>
</feature>
<evidence type="ECO:0000259" key="8">
    <source>
        <dbReference type="PROSITE" id="PS50893"/>
    </source>
</evidence>
<gene>
    <name evidence="9" type="ORF">KDK95_16800</name>
</gene>
<dbReference type="Gene3D" id="3.40.50.300">
    <property type="entry name" value="P-loop containing nucleotide triphosphate hydrolases"/>
    <property type="match status" value="2"/>
</dbReference>
<dbReference type="NCBIfam" id="TIGR01727">
    <property type="entry name" value="oligo_HPY"/>
    <property type="match status" value="2"/>
</dbReference>
<dbReference type="InterPro" id="IPR013563">
    <property type="entry name" value="Oligopep_ABC_C"/>
</dbReference>
<dbReference type="InterPro" id="IPR003593">
    <property type="entry name" value="AAA+_ATPase"/>
</dbReference>
<dbReference type="RefSeq" id="WP_212519117.1">
    <property type="nucleotide sequence ID" value="NZ_JAGSOH010000046.1"/>
</dbReference>
<dbReference type="GO" id="GO:0015833">
    <property type="term" value="P:peptide transport"/>
    <property type="evidence" value="ECO:0007669"/>
    <property type="project" value="InterPro"/>
</dbReference>
<dbReference type="Pfam" id="PF08352">
    <property type="entry name" value="oligo_HPY"/>
    <property type="match status" value="2"/>
</dbReference>
<dbReference type="Pfam" id="PF00005">
    <property type="entry name" value="ABC_tran"/>
    <property type="match status" value="2"/>
</dbReference>
<dbReference type="FunFam" id="3.40.50.300:FF:000016">
    <property type="entry name" value="Oligopeptide ABC transporter ATP-binding component"/>
    <property type="match status" value="2"/>
</dbReference>
<evidence type="ECO:0000256" key="6">
    <source>
        <dbReference type="ARBA" id="ARBA00022840"/>
    </source>
</evidence>
<protein>
    <submittedName>
        <fullName evidence="9">ABC transporter ATP-binding protein</fullName>
    </submittedName>
</protein>
<evidence type="ECO:0000256" key="2">
    <source>
        <dbReference type="ARBA" id="ARBA00005417"/>
    </source>
</evidence>
<dbReference type="GO" id="GO:0005524">
    <property type="term" value="F:ATP binding"/>
    <property type="evidence" value="ECO:0007669"/>
    <property type="project" value="UniProtKB-KW"/>
</dbReference>
<keyword evidence="5" id="KW-0547">Nucleotide-binding</keyword>
<evidence type="ECO:0000256" key="3">
    <source>
        <dbReference type="ARBA" id="ARBA00022448"/>
    </source>
</evidence>
<keyword evidence="6 9" id="KW-0067">ATP-binding</keyword>